<keyword evidence="4" id="KW-1185">Reference proteome</keyword>
<organism evidence="3 4">
    <name type="scientific">Akkermansia biwaensis</name>
    <dbReference type="NCBI Taxonomy" id="2946555"/>
    <lineage>
        <taxon>Bacteria</taxon>
        <taxon>Pseudomonadati</taxon>
        <taxon>Verrucomicrobiota</taxon>
        <taxon>Verrucomicrobiia</taxon>
        <taxon>Verrucomicrobiales</taxon>
        <taxon>Akkermansiaceae</taxon>
        <taxon>Akkermansia</taxon>
    </lineage>
</organism>
<proteinExistence type="predicted"/>
<name>A0ABM7ZGF0_9BACT</name>
<evidence type="ECO:0000256" key="2">
    <source>
        <dbReference type="SAM" id="SignalP"/>
    </source>
</evidence>
<reference evidence="3" key="1">
    <citation type="submission" date="2022-06" db="EMBL/GenBank/DDBJ databases">
        <title>Akkermansia biwalacus sp. nov., an anaerobic mucin-degrading bacterium isolated from human intestine.</title>
        <authorList>
            <person name="Kobayashi Y."/>
            <person name="Inoue S."/>
            <person name="Kawahara T."/>
            <person name="Kohda N."/>
        </authorList>
    </citation>
    <scope>NUCLEOTIDE SEQUENCE</scope>
    <source>
        <strain evidence="3">WON2089</strain>
    </source>
</reference>
<dbReference type="Proteomes" id="UP001062263">
    <property type="component" value="Chromosome"/>
</dbReference>
<feature type="chain" id="PRO_5045508742" evidence="2">
    <location>
        <begin position="29"/>
        <end position="363"/>
    </location>
</feature>
<feature type="compositionally biased region" description="Polar residues" evidence="1">
    <location>
        <begin position="129"/>
        <end position="143"/>
    </location>
</feature>
<evidence type="ECO:0000256" key="1">
    <source>
        <dbReference type="SAM" id="MobiDB-lite"/>
    </source>
</evidence>
<evidence type="ECO:0000313" key="4">
    <source>
        <dbReference type="Proteomes" id="UP001062263"/>
    </source>
</evidence>
<keyword evidence="2" id="KW-0732">Signal</keyword>
<protein>
    <submittedName>
        <fullName evidence="3">Uncharacterized protein</fullName>
    </submittedName>
</protein>
<dbReference type="EMBL" id="AP025943">
    <property type="protein sequence ID" value="BDL43780.1"/>
    <property type="molecule type" value="Genomic_DNA"/>
</dbReference>
<dbReference type="RefSeq" id="WP_215436682.1">
    <property type="nucleotide sequence ID" value="NZ_AP025943.1"/>
</dbReference>
<evidence type="ECO:0000313" key="3">
    <source>
        <dbReference type="EMBL" id="BDL43780.1"/>
    </source>
</evidence>
<feature type="region of interest" description="Disordered" evidence="1">
    <location>
        <begin position="110"/>
        <end position="143"/>
    </location>
</feature>
<feature type="signal peptide" evidence="2">
    <location>
        <begin position="1"/>
        <end position="28"/>
    </location>
</feature>
<gene>
    <name evidence="3" type="ORF">Abiwalacus_13540</name>
</gene>
<accession>A0ABM7ZGF0</accession>
<sequence>MIHFTPLYKRPALSALILLVMGSGFCQAQELLSDSARKEAAEWLKEVKTGHLNTSSARLQKAVAALTTAIATENAAMKLYVDAMKDRFLNPTSMMSRMLNRGGGGYRMMRMPAMNGGRGGSNGRNGSSQNESPSSAFSNWRKQNTGNNVAPGFKKALQLQCKWMLLCLKKAEAEKNEREINISPSVLSMLDEVAANAKDVGEQLAMVGGASDVIRTYLNISDYRSETLPDNLMDLNGIFDRVLLVPYKENKDVENFRKLWNKRIGLELALLMNNTASDKKTAEVEKANFLLKRQWEREKACFELGDQVASLDKMKSLLPGIKDPNDKQRAIRDLEYLLLSPAEKEKLREDRTARRQPGGPPRF</sequence>